<keyword evidence="1" id="KW-0175">Coiled coil</keyword>
<organism evidence="2">
    <name type="scientific">marine sediment metagenome</name>
    <dbReference type="NCBI Taxonomy" id="412755"/>
    <lineage>
        <taxon>unclassified sequences</taxon>
        <taxon>metagenomes</taxon>
        <taxon>ecological metagenomes</taxon>
    </lineage>
</organism>
<name>A0A0F9E5R8_9ZZZZ</name>
<sequence>MKDEEKEKLMRENLEPYSLILVYDLHTLESEIEREDTQIRRKHLTEQIKEQERKVAHINNVKTYLDRILDFTEFLKDKSLTKEKIEFFSTKRESLRNQMALEINTELNRWLIRDFTT</sequence>
<proteinExistence type="predicted"/>
<accession>A0A0F9E5R8</accession>
<protein>
    <submittedName>
        <fullName evidence="2">Uncharacterized protein</fullName>
    </submittedName>
</protein>
<evidence type="ECO:0000313" key="2">
    <source>
        <dbReference type="EMBL" id="KKL69348.1"/>
    </source>
</evidence>
<dbReference type="AlphaFoldDB" id="A0A0F9E5R8"/>
<reference evidence="2" key="1">
    <citation type="journal article" date="2015" name="Nature">
        <title>Complex archaea that bridge the gap between prokaryotes and eukaryotes.</title>
        <authorList>
            <person name="Spang A."/>
            <person name="Saw J.H."/>
            <person name="Jorgensen S.L."/>
            <person name="Zaremba-Niedzwiedzka K."/>
            <person name="Martijn J."/>
            <person name="Lind A.E."/>
            <person name="van Eijk R."/>
            <person name="Schleper C."/>
            <person name="Guy L."/>
            <person name="Ettema T.J."/>
        </authorList>
    </citation>
    <scope>NUCLEOTIDE SEQUENCE</scope>
</reference>
<evidence type="ECO:0000256" key="1">
    <source>
        <dbReference type="SAM" id="Coils"/>
    </source>
</evidence>
<gene>
    <name evidence="2" type="ORF">LCGC14_2115860</name>
</gene>
<dbReference type="EMBL" id="LAZR01026238">
    <property type="protein sequence ID" value="KKL69348.1"/>
    <property type="molecule type" value="Genomic_DNA"/>
</dbReference>
<comment type="caution">
    <text evidence="2">The sequence shown here is derived from an EMBL/GenBank/DDBJ whole genome shotgun (WGS) entry which is preliminary data.</text>
</comment>
<feature type="coiled-coil region" evidence="1">
    <location>
        <begin position="34"/>
        <end position="61"/>
    </location>
</feature>